<evidence type="ECO:0000256" key="2">
    <source>
        <dbReference type="ARBA" id="ARBA00022603"/>
    </source>
</evidence>
<keyword evidence="4" id="KW-0949">S-adenosyl-L-methionine</keyword>
<dbReference type="InterPro" id="IPR030382">
    <property type="entry name" value="MeTrfase_TRM5/TYW2"/>
</dbReference>
<dbReference type="InterPro" id="IPR056744">
    <property type="entry name" value="TRM5/TYW2-like_N"/>
</dbReference>
<dbReference type="KEGG" id="dbk:DGMP_32550"/>
<name>A0A8D5FJ31_9BACT</name>
<dbReference type="PANTHER" id="PTHR23245:SF36">
    <property type="entry name" value="TRNA (GUANINE(37)-N1)-METHYLTRANSFERASE"/>
    <property type="match status" value="1"/>
</dbReference>
<dbReference type="InterPro" id="IPR056743">
    <property type="entry name" value="TRM5-TYW2-like_MTfase"/>
</dbReference>
<dbReference type="CDD" id="cd02440">
    <property type="entry name" value="AdoMet_MTases"/>
    <property type="match status" value="1"/>
</dbReference>
<reference evidence="7" key="1">
    <citation type="submission" date="2020-09" db="EMBL/GenBank/DDBJ databases">
        <title>Desulfogranum mesoprofundum gen. nov., sp. nov., a novel mesophilic, sulfate-reducing chemolithoautotroph isolated from a deep-sea hydrothermal vent chimney in the Suiyo Seamount.</title>
        <authorList>
            <person name="Hashimoto Y."/>
            <person name="Nakagawa S."/>
        </authorList>
    </citation>
    <scope>NUCLEOTIDE SEQUENCE</scope>
    <source>
        <strain evidence="7">KT2</strain>
    </source>
</reference>
<dbReference type="GO" id="GO:0002939">
    <property type="term" value="P:tRNA N1-guanine methylation"/>
    <property type="evidence" value="ECO:0007669"/>
    <property type="project" value="TreeGrafter"/>
</dbReference>
<protein>
    <submittedName>
        <fullName evidence="7">tRNA (Guanine-N1)-methyltransferase</fullName>
    </submittedName>
</protein>
<dbReference type="PROSITE" id="PS51684">
    <property type="entry name" value="SAM_MT_TRM5_TYW2"/>
    <property type="match status" value="1"/>
</dbReference>
<sequence length="276" mass="31213">MGRRLKQLLASQFSPEELQLLVGGYDLVGDIAIVIIPESLDVKEREIAEAILADNNRIRVVAKRSAHYSGEFRTLPVKIIAGENRLETEVIEFGIRLRLNIEQVYFSIRSGGERRRIASLVRSGENVLVLFSGIAPYPLMISRYSRAGEIVAVEKNPIAHHYAEINVKLNKRENSIKLIHGDVEDIVPAFSRRFDRLVMVYPKGGEQFLYTALGALKPGGTLHFYDMQHLDSLELSLEKVRNVCKKRGQSLLDFSFTLCGHCAPRTHRICVDCRIK</sequence>
<organism evidence="7 8">
    <name type="scientific">Desulfomarina profundi</name>
    <dbReference type="NCBI Taxonomy" id="2772557"/>
    <lineage>
        <taxon>Bacteria</taxon>
        <taxon>Pseudomonadati</taxon>
        <taxon>Thermodesulfobacteriota</taxon>
        <taxon>Desulfobulbia</taxon>
        <taxon>Desulfobulbales</taxon>
        <taxon>Desulfobulbaceae</taxon>
        <taxon>Desulfomarina</taxon>
    </lineage>
</organism>
<dbReference type="Pfam" id="PF02475">
    <property type="entry name" value="TRM5-TYW2_MTfase"/>
    <property type="match status" value="1"/>
</dbReference>
<dbReference type="Proteomes" id="UP000826725">
    <property type="component" value="Chromosome"/>
</dbReference>
<evidence type="ECO:0000256" key="3">
    <source>
        <dbReference type="ARBA" id="ARBA00022679"/>
    </source>
</evidence>
<evidence type="ECO:0000259" key="6">
    <source>
        <dbReference type="PROSITE" id="PS51684"/>
    </source>
</evidence>
<dbReference type="PANTHER" id="PTHR23245">
    <property type="entry name" value="TRNA METHYLTRANSFERASE"/>
    <property type="match status" value="1"/>
</dbReference>
<proteinExistence type="predicted"/>
<keyword evidence="3" id="KW-0808">Transferase</keyword>
<keyword evidence="5" id="KW-0819">tRNA processing</keyword>
<feature type="domain" description="SAM-dependent methyltransferase TRM5/TYW2-type" evidence="6">
    <location>
        <begin position="25"/>
        <end position="276"/>
    </location>
</feature>
<accession>A0A8D5FJ31</accession>
<evidence type="ECO:0000256" key="5">
    <source>
        <dbReference type="ARBA" id="ARBA00022694"/>
    </source>
</evidence>
<dbReference type="Pfam" id="PF25133">
    <property type="entry name" value="TYW2_N_2"/>
    <property type="match status" value="1"/>
</dbReference>
<dbReference type="EMBL" id="AP024086">
    <property type="protein sequence ID" value="BCL62562.1"/>
    <property type="molecule type" value="Genomic_DNA"/>
</dbReference>
<dbReference type="GO" id="GO:0005737">
    <property type="term" value="C:cytoplasm"/>
    <property type="evidence" value="ECO:0007669"/>
    <property type="project" value="TreeGrafter"/>
</dbReference>
<keyword evidence="2" id="KW-0489">Methyltransferase</keyword>
<dbReference type="AlphaFoldDB" id="A0A8D5FJ31"/>
<keyword evidence="8" id="KW-1185">Reference proteome</keyword>
<keyword evidence="1" id="KW-0963">Cytoplasm</keyword>
<evidence type="ECO:0000256" key="4">
    <source>
        <dbReference type="ARBA" id="ARBA00022691"/>
    </source>
</evidence>
<gene>
    <name evidence="7" type="ORF">DGMP_32550</name>
</gene>
<dbReference type="RefSeq" id="WP_228854910.1">
    <property type="nucleotide sequence ID" value="NZ_AP024086.1"/>
</dbReference>
<evidence type="ECO:0000313" key="8">
    <source>
        <dbReference type="Proteomes" id="UP000826725"/>
    </source>
</evidence>
<evidence type="ECO:0000256" key="1">
    <source>
        <dbReference type="ARBA" id="ARBA00022490"/>
    </source>
</evidence>
<evidence type="ECO:0000313" key="7">
    <source>
        <dbReference type="EMBL" id="BCL62562.1"/>
    </source>
</evidence>
<dbReference type="GO" id="GO:0008175">
    <property type="term" value="F:tRNA methyltransferase activity"/>
    <property type="evidence" value="ECO:0007669"/>
    <property type="project" value="TreeGrafter"/>
</dbReference>